<dbReference type="EMBL" id="BMAQ01000002">
    <property type="protein sequence ID" value="GFR37005.1"/>
    <property type="molecule type" value="Genomic_DNA"/>
</dbReference>
<feature type="transmembrane region" description="Helical" evidence="3">
    <location>
        <begin position="87"/>
        <end position="105"/>
    </location>
</feature>
<keyword evidence="3" id="KW-0472">Membrane</keyword>
<reference evidence="4" key="1">
    <citation type="submission" date="2020-08" db="EMBL/GenBank/DDBJ databases">
        <authorList>
            <person name="Uke A."/>
            <person name="Chhe C."/>
            <person name="Baramee S."/>
            <person name="Kosugi A."/>
        </authorList>
    </citation>
    <scope>NUCLEOTIDE SEQUENCE</scope>
    <source>
        <strain evidence="4">DA-C8</strain>
    </source>
</reference>
<gene>
    <name evidence="4" type="ORF">PRECH8_03010</name>
</gene>
<keyword evidence="5" id="KW-1185">Reference proteome</keyword>
<dbReference type="AlphaFoldDB" id="A0A916QA98"/>
<organism evidence="4 5">
    <name type="scientific">Insulibacter thermoxylanivorax</name>
    <dbReference type="NCBI Taxonomy" id="2749268"/>
    <lineage>
        <taxon>Bacteria</taxon>
        <taxon>Bacillati</taxon>
        <taxon>Bacillota</taxon>
        <taxon>Bacilli</taxon>
        <taxon>Bacillales</taxon>
        <taxon>Paenibacillaceae</taxon>
        <taxon>Insulibacter</taxon>
    </lineage>
</organism>
<sequence length="310" mass="34451">MTKRDEERIDHGPESAVEVNEPADVTTEIIEDKELSNQSQDPSDEDQDQFDEGREFTEEELAQMFKEAEEEEETYVPFFASPLFRKIVLAVIGIVMGLQVVAWWPQIFSLDAIRFLRISAQLSQSEEIQTYKQSVVVVRTEDAKGTGFIISEDGWIVTNRHVIDGAEQPSVSLPNGDRLPARVAAVSDQVDLALLQIEAEGLPALQLAEHYHGESALPVYIIGNPLFFDRIVNQGETLGLIDYQPPMLVLQAPVYKGNSGSPVIDEAGRVIGVVYATTTLRLDGKDTKVGLAVPVQWLHELSSQHQIIVE</sequence>
<keyword evidence="3" id="KW-0812">Transmembrane</keyword>
<evidence type="ECO:0000256" key="1">
    <source>
        <dbReference type="ARBA" id="ARBA00022825"/>
    </source>
</evidence>
<keyword evidence="3" id="KW-1133">Transmembrane helix</keyword>
<keyword evidence="1" id="KW-0378">Hydrolase</keyword>
<dbReference type="Pfam" id="PF13365">
    <property type="entry name" value="Trypsin_2"/>
    <property type="match status" value="1"/>
</dbReference>
<proteinExistence type="predicted"/>
<dbReference type="InterPro" id="IPR043504">
    <property type="entry name" value="Peptidase_S1_PA_chymotrypsin"/>
</dbReference>
<dbReference type="PANTHER" id="PTHR43019">
    <property type="entry name" value="SERINE ENDOPROTEASE DEGS"/>
    <property type="match status" value="1"/>
</dbReference>
<dbReference type="Gene3D" id="2.40.10.10">
    <property type="entry name" value="Trypsin-like serine proteases"/>
    <property type="match status" value="2"/>
</dbReference>
<accession>A0A916QA98</accession>
<dbReference type="InterPro" id="IPR009003">
    <property type="entry name" value="Peptidase_S1_PA"/>
</dbReference>
<feature type="region of interest" description="Disordered" evidence="2">
    <location>
        <begin position="1"/>
        <end position="52"/>
    </location>
</feature>
<reference evidence="4" key="2">
    <citation type="journal article" date="2021" name="Data Brief">
        <title>Draft genome sequence data of the facultative, thermophilic, xylanolytic bacterium Paenibacillus sp. strain DA-C8.</title>
        <authorList>
            <person name="Chhe C."/>
            <person name="Uke A."/>
            <person name="Baramee S."/>
            <person name="Ungkulpasvich U."/>
            <person name="Tachaapaikoon C."/>
            <person name="Pason P."/>
            <person name="Waeonukul R."/>
            <person name="Ratanakhanokchai K."/>
            <person name="Kosugi A."/>
        </authorList>
    </citation>
    <scope>NUCLEOTIDE SEQUENCE</scope>
    <source>
        <strain evidence="4">DA-C8</strain>
    </source>
</reference>
<evidence type="ECO:0000256" key="2">
    <source>
        <dbReference type="SAM" id="MobiDB-lite"/>
    </source>
</evidence>
<name>A0A916QA98_9BACL</name>
<dbReference type="PRINTS" id="PR00834">
    <property type="entry name" value="PROTEASES2C"/>
</dbReference>
<dbReference type="RefSeq" id="WP_200965302.1">
    <property type="nucleotide sequence ID" value="NZ_BMAQ01000002.1"/>
</dbReference>
<feature type="compositionally biased region" description="Basic and acidic residues" evidence="2">
    <location>
        <begin position="1"/>
        <end position="13"/>
    </location>
</feature>
<evidence type="ECO:0000256" key="3">
    <source>
        <dbReference type="SAM" id="Phobius"/>
    </source>
</evidence>
<evidence type="ECO:0000313" key="4">
    <source>
        <dbReference type="EMBL" id="GFR37005.1"/>
    </source>
</evidence>
<dbReference type="Proteomes" id="UP000654993">
    <property type="component" value="Unassembled WGS sequence"/>
</dbReference>
<keyword evidence="1" id="KW-0645">Protease</keyword>
<dbReference type="PANTHER" id="PTHR43019:SF23">
    <property type="entry name" value="PROTEASE DO-LIKE 5, CHLOROPLASTIC"/>
    <property type="match status" value="1"/>
</dbReference>
<evidence type="ECO:0008006" key="6">
    <source>
        <dbReference type="Google" id="ProtNLM"/>
    </source>
</evidence>
<dbReference type="InterPro" id="IPR001940">
    <property type="entry name" value="Peptidase_S1C"/>
</dbReference>
<evidence type="ECO:0000313" key="5">
    <source>
        <dbReference type="Proteomes" id="UP000654993"/>
    </source>
</evidence>
<protein>
    <recommendedName>
        <fullName evidence="6">Trypsin-like peptidase domain-containing protein</fullName>
    </recommendedName>
</protein>
<dbReference type="SUPFAM" id="SSF50494">
    <property type="entry name" value="Trypsin-like serine proteases"/>
    <property type="match status" value="1"/>
</dbReference>
<dbReference type="GO" id="GO:0004252">
    <property type="term" value="F:serine-type endopeptidase activity"/>
    <property type="evidence" value="ECO:0007669"/>
    <property type="project" value="InterPro"/>
</dbReference>
<dbReference type="GO" id="GO:0006508">
    <property type="term" value="P:proteolysis"/>
    <property type="evidence" value="ECO:0007669"/>
    <property type="project" value="InterPro"/>
</dbReference>
<comment type="caution">
    <text evidence="4">The sequence shown here is derived from an EMBL/GenBank/DDBJ whole genome shotgun (WGS) entry which is preliminary data.</text>
</comment>
<keyword evidence="1" id="KW-0720">Serine protease</keyword>